<evidence type="ECO:0000313" key="2">
    <source>
        <dbReference type="EMBL" id="VVU94691.1"/>
    </source>
</evidence>
<organism evidence="2">
    <name type="scientific">seawater metagenome</name>
    <dbReference type="NCBI Taxonomy" id="1561972"/>
    <lineage>
        <taxon>unclassified sequences</taxon>
        <taxon>metagenomes</taxon>
        <taxon>ecological metagenomes</taxon>
    </lineage>
</organism>
<keyword evidence="1" id="KW-0812">Transmembrane</keyword>
<proteinExistence type="predicted"/>
<evidence type="ECO:0000256" key="1">
    <source>
        <dbReference type="SAM" id="Phobius"/>
    </source>
</evidence>
<gene>
    <name evidence="2" type="ORF">CPAV1605_416</name>
</gene>
<keyword evidence="1" id="KW-1133">Transmembrane helix</keyword>
<dbReference type="EMBL" id="CABVLZ010000002">
    <property type="protein sequence ID" value="VVU94691.1"/>
    <property type="molecule type" value="Genomic_DNA"/>
</dbReference>
<sequence length="92" mass="10695">MLIEINLKNLKYKILISLVIVCLFYVIYCTIPDSEFGRNDKTVDTVSNFERMNFTLERQFLISSPNSLYPFSEKAKALVICQSLVAWCVFIM</sequence>
<protein>
    <submittedName>
        <fullName evidence="2">Uncharacterized protein</fullName>
    </submittedName>
</protein>
<accession>A0A5E8CHJ0</accession>
<name>A0A5E8CHJ0_9ZZZZ</name>
<dbReference type="AlphaFoldDB" id="A0A5E8CHJ0"/>
<feature type="transmembrane region" description="Helical" evidence="1">
    <location>
        <begin position="12"/>
        <end position="31"/>
    </location>
</feature>
<reference evidence="2" key="1">
    <citation type="submission" date="2019-09" db="EMBL/GenBank/DDBJ databases">
        <authorList>
            <person name="Needham M D."/>
        </authorList>
    </citation>
    <scope>NUCLEOTIDE SEQUENCE</scope>
</reference>
<keyword evidence="1" id="KW-0472">Membrane</keyword>